<accession>A0AAW7MK26</accession>
<feature type="domain" description="DUF4136" evidence="1">
    <location>
        <begin position="57"/>
        <end position="218"/>
    </location>
</feature>
<name>A0AAW7MK26_9BURK</name>
<dbReference type="AlphaFoldDB" id="A0AAW7MK26"/>
<evidence type="ECO:0000313" key="5">
    <source>
        <dbReference type="Proteomes" id="UP001172791"/>
    </source>
</evidence>
<dbReference type="Proteomes" id="UP001172791">
    <property type="component" value="Unassembled WGS sequence"/>
</dbReference>
<dbReference type="EMBL" id="QAID01000034">
    <property type="protein sequence ID" value="MDN4577907.1"/>
    <property type="molecule type" value="Genomic_DNA"/>
</dbReference>
<evidence type="ECO:0000313" key="2">
    <source>
        <dbReference type="EMBL" id="MDN4573102.1"/>
    </source>
</evidence>
<reference evidence="2" key="1">
    <citation type="submission" date="2018-04" db="EMBL/GenBank/DDBJ databases">
        <authorList>
            <person name="Jy Z."/>
        </authorList>
    </citation>
    <scope>NUCLEOTIDE SEQUENCE</scope>
    <source>
        <strain evidence="3">AS13</strain>
        <strain evidence="2">LA18</strain>
    </source>
</reference>
<evidence type="ECO:0000259" key="1">
    <source>
        <dbReference type="Pfam" id="PF13590"/>
    </source>
</evidence>
<organism evidence="2 5">
    <name type="scientific">Pandoraea cepalis</name>
    <dbReference type="NCBI Taxonomy" id="2508294"/>
    <lineage>
        <taxon>Bacteria</taxon>
        <taxon>Pseudomonadati</taxon>
        <taxon>Pseudomonadota</taxon>
        <taxon>Betaproteobacteria</taxon>
        <taxon>Burkholderiales</taxon>
        <taxon>Burkholderiaceae</taxon>
        <taxon>Pandoraea</taxon>
    </lineage>
</organism>
<proteinExistence type="predicted"/>
<sequence length="233" mass="25473">MCALRRPMFKSARRVHGGAPGRLLEQAIMGKRWALATLAVVSVLLAGCASTVTSQVTAFGDAPGFDGPRTYALERTPEQQNNQEHATYEQWLRTRLAGDGFSERSPSSAHYLVGMSYGITQQIMRVAEPVYDPMFAPGPWGPWGPWGRPWGGYGYPFGAPPAYVQRDYSYGLAGLQLRFTDRASGKEVYRVQANTSDAGTSLASAMPYLIDAALRQLPLPSGRTINVEQKVGR</sequence>
<gene>
    <name evidence="2" type="ORF">DBA34_07510</name>
    <name evidence="3" type="ORF">DBB29_07235</name>
</gene>
<dbReference type="Gene3D" id="3.30.160.670">
    <property type="match status" value="1"/>
</dbReference>
<comment type="caution">
    <text evidence="2">The sequence shown here is derived from an EMBL/GenBank/DDBJ whole genome shotgun (WGS) entry which is preliminary data.</text>
</comment>
<keyword evidence="4" id="KW-1185">Reference proteome</keyword>
<protein>
    <submittedName>
        <fullName evidence="2">DUF4136 domain-containing protein</fullName>
    </submittedName>
</protein>
<dbReference type="Pfam" id="PF13590">
    <property type="entry name" value="DUF4136"/>
    <property type="match status" value="1"/>
</dbReference>
<evidence type="ECO:0000313" key="3">
    <source>
        <dbReference type="EMBL" id="MDN4577907.1"/>
    </source>
</evidence>
<dbReference type="InterPro" id="IPR025411">
    <property type="entry name" value="DUF4136"/>
</dbReference>
<dbReference type="Proteomes" id="UP001172788">
    <property type="component" value="Unassembled WGS sequence"/>
</dbReference>
<evidence type="ECO:0000313" key="4">
    <source>
        <dbReference type="Proteomes" id="UP001172788"/>
    </source>
</evidence>
<dbReference type="EMBL" id="QAIC01000033">
    <property type="protein sequence ID" value="MDN4573102.1"/>
    <property type="molecule type" value="Genomic_DNA"/>
</dbReference>